<protein>
    <submittedName>
        <fullName evidence="1">Uncharacterized protein</fullName>
    </submittedName>
</protein>
<gene>
    <name evidence="1" type="ORF">F964_04388</name>
</gene>
<dbReference type="HOGENOM" id="CLU_1068032_0_0_6"/>
<dbReference type="EMBL" id="APPJ01000014">
    <property type="protein sequence ID" value="ENV15662.1"/>
    <property type="molecule type" value="Genomic_DNA"/>
</dbReference>
<dbReference type="AlphaFoldDB" id="N8WU72"/>
<dbReference type="RefSeq" id="WP_004823474.1">
    <property type="nucleotide sequence ID" value="NZ_KB849456.1"/>
</dbReference>
<sequence length="260" mass="30769">MSLSKIEYAKKLIKFNKSVESSEILKKIIYESSDFSQRKAALEILLFDIELKKEKLIWDRIDPLIRFAEEQNFISVDKLNSVKYMKNNEVVSRKIEIVPTEKFEEIYNFFKIDFINKNLEQKPHSDLLEIDFQFAKKTAHDQNIEVPFESWNDLRSSIQKEVYASVFSKSISLESLEDNVDQLNEILEEKLSSEDKIFYYFLDDLESDIYLILMATYIGFKNKLIDRMLDAYRINYMPCGWKGEYPEGELCVTNGMLNFK</sequence>
<dbReference type="eggNOG" id="ENOG5031SCY">
    <property type="taxonomic scope" value="Bacteria"/>
</dbReference>
<accession>N8WU72</accession>
<comment type="caution">
    <text evidence="1">The sequence shown here is derived from an EMBL/GenBank/DDBJ whole genome shotgun (WGS) entry which is preliminary data.</text>
</comment>
<reference evidence="1 2" key="1">
    <citation type="submission" date="2013-02" db="EMBL/GenBank/DDBJ databases">
        <title>The Genome Sequence of Acinetobacter guillouiae NIPH 991.</title>
        <authorList>
            <consortium name="The Broad Institute Genome Sequencing Platform"/>
            <consortium name="The Broad Institute Genome Sequencing Center for Infectious Disease"/>
            <person name="Cerqueira G."/>
            <person name="Feldgarden M."/>
            <person name="Courvalin P."/>
            <person name="Perichon B."/>
            <person name="Grillot-Courvalin C."/>
            <person name="Clermont D."/>
            <person name="Rocha E."/>
            <person name="Yoon E.-J."/>
            <person name="Nemec A."/>
            <person name="Walker B."/>
            <person name="Young S.K."/>
            <person name="Zeng Q."/>
            <person name="Gargeya S."/>
            <person name="Fitzgerald M."/>
            <person name="Haas B."/>
            <person name="Abouelleil A."/>
            <person name="Alvarado L."/>
            <person name="Arachchi H.M."/>
            <person name="Berlin A.M."/>
            <person name="Chapman S.B."/>
            <person name="Dewar J."/>
            <person name="Goldberg J."/>
            <person name="Griggs A."/>
            <person name="Gujja S."/>
            <person name="Hansen M."/>
            <person name="Howarth C."/>
            <person name="Imamovic A."/>
            <person name="Larimer J."/>
            <person name="McCowan C."/>
            <person name="Murphy C."/>
            <person name="Neiman D."/>
            <person name="Pearson M."/>
            <person name="Priest M."/>
            <person name="Roberts A."/>
            <person name="Saif S."/>
            <person name="Shea T."/>
            <person name="Sisk P."/>
            <person name="Sykes S."/>
            <person name="Wortman J."/>
            <person name="Nusbaum C."/>
            <person name="Birren B."/>
        </authorList>
    </citation>
    <scope>NUCLEOTIDE SEQUENCE [LARGE SCALE GENOMIC DNA]</scope>
    <source>
        <strain evidence="1 2">NIPH 991</strain>
    </source>
</reference>
<name>N8WU72_ACIGI</name>
<evidence type="ECO:0000313" key="2">
    <source>
        <dbReference type="Proteomes" id="UP000013148"/>
    </source>
</evidence>
<dbReference type="Proteomes" id="UP000013148">
    <property type="component" value="Unassembled WGS sequence"/>
</dbReference>
<evidence type="ECO:0000313" key="1">
    <source>
        <dbReference type="EMBL" id="ENV15662.1"/>
    </source>
</evidence>
<dbReference type="PATRIC" id="fig|1217656.3.peg.4328"/>
<organism evidence="1 2">
    <name type="scientific">Acinetobacter guillouiae NIPH 991</name>
    <dbReference type="NCBI Taxonomy" id="1217656"/>
    <lineage>
        <taxon>Bacteria</taxon>
        <taxon>Pseudomonadati</taxon>
        <taxon>Pseudomonadota</taxon>
        <taxon>Gammaproteobacteria</taxon>
        <taxon>Moraxellales</taxon>
        <taxon>Moraxellaceae</taxon>
        <taxon>Acinetobacter</taxon>
    </lineage>
</organism>
<proteinExistence type="predicted"/>
<keyword evidence="2" id="KW-1185">Reference proteome</keyword>